<name>A0ABQ0I373_9ALTE</name>
<protein>
    <submittedName>
        <fullName evidence="1">Uncharacterized protein</fullName>
    </submittedName>
</protein>
<gene>
    <name evidence="1" type="ORF">GAGA_0905</name>
</gene>
<dbReference type="EMBL" id="BAEK01000017">
    <property type="protein sequence ID" value="GAC03768.1"/>
    <property type="molecule type" value="Genomic_DNA"/>
</dbReference>
<dbReference type="Proteomes" id="UP000008372">
    <property type="component" value="Unassembled WGS sequence"/>
</dbReference>
<organism evidence="1 2">
    <name type="scientific">Paraglaciecola agarilytica NO2</name>
    <dbReference type="NCBI Taxonomy" id="1125747"/>
    <lineage>
        <taxon>Bacteria</taxon>
        <taxon>Pseudomonadati</taxon>
        <taxon>Pseudomonadota</taxon>
        <taxon>Gammaproteobacteria</taxon>
        <taxon>Alteromonadales</taxon>
        <taxon>Alteromonadaceae</taxon>
        <taxon>Paraglaciecola</taxon>
    </lineage>
</organism>
<comment type="caution">
    <text evidence="1">The sequence shown here is derived from an EMBL/GenBank/DDBJ whole genome shotgun (WGS) entry which is preliminary data.</text>
</comment>
<evidence type="ECO:0000313" key="2">
    <source>
        <dbReference type="Proteomes" id="UP000008372"/>
    </source>
</evidence>
<accession>A0ABQ0I373</accession>
<reference evidence="1 2" key="1">
    <citation type="journal article" date="2014" name="Environ. Microbiol.">
        <title>Comparative genomics of the marine bacterial genus Glaciecola reveals the high degree of genomic diversity and genomic characteristic for cold adaptation.</title>
        <authorList>
            <person name="Qin Q.L."/>
            <person name="Xie B.B."/>
            <person name="Yu Y."/>
            <person name="Shu Y.L."/>
            <person name="Rong J.C."/>
            <person name="Zhang Y.J."/>
            <person name="Zhao D.L."/>
            <person name="Chen X.L."/>
            <person name="Zhang X.Y."/>
            <person name="Chen B."/>
            <person name="Zhou B.C."/>
            <person name="Zhang Y.Z."/>
        </authorList>
    </citation>
    <scope>NUCLEOTIDE SEQUENCE [LARGE SCALE GENOMIC DNA]</scope>
    <source>
        <strain evidence="1 2">NO2</strain>
    </source>
</reference>
<keyword evidence="2" id="KW-1185">Reference proteome</keyword>
<evidence type="ECO:0000313" key="1">
    <source>
        <dbReference type="EMBL" id="GAC03768.1"/>
    </source>
</evidence>
<sequence>MVEQCCDNALVLNTIGYIQQMAIYNRLNIKYLKTTCPVGVGPTVNLVILGMIKAI</sequence>
<proteinExistence type="predicted"/>